<keyword evidence="1" id="KW-0812">Transmembrane</keyword>
<protein>
    <submittedName>
        <fullName evidence="2">Uncharacterized protein</fullName>
    </submittedName>
</protein>
<feature type="transmembrane region" description="Helical" evidence="1">
    <location>
        <begin position="7"/>
        <end position="29"/>
    </location>
</feature>
<keyword evidence="1" id="KW-1133">Transmembrane helix</keyword>
<dbReference type="Proteomes" id="UP000178370">
    <property type="component" value="Unassembled WGS sequence"/>
</dbReference>
<evidence type="ECO:0000313" key="3">
    <source>
        <dbReference type="Proteomes" id="UP000178370"/>
    </source>
</evidence>
<accession>A0A1F6CJU3</accession>
<feature type="transmembrane region" description="Helical" evidence="1">
    <location>
        <begin position="99"/>
        <end position="119"/>
    </location>
</feature>
<feature type="transmembrane region" description="Helical" evidence="1">
    <location>
        <begin position="76"/>
        <end position="93"/>
    </location>
</feature>
<evidence type="ECO:0000313" key="2">
    <source>
        <dbReference type="EMBL" id="OGG49513.1"/>
    </source>
</evidence>
<proteinExistence type="predicted"/>
<organism evidence="2 3">
    <name type="scientific">Candidatus Kaiserbacteria bacterium RIFCSPHIGHO2_01_FULL_54_36</name>
    <dbReference type="NCBI Taxonomy" id="1798482"/>
    <lineage>
        <taxon>Bacteria</taxon>
        <taxon>Candidatus Kaiseribacteriota</taxon>
    </lineage>
</organism>
<dbReference type="STRING" id="1798482.A2763_00955"/>
<dbReference type="EMBL" id="MFKV01000030">
    <property type="protein sequence ID" value="OGG49513.1"/>
    <property type="molecule type" value="Genomic_DNA"/>
</dbReference>
<evidence type="ECO:0000256" key="1">
    <source>
        <dbReference type="SAM" id="Phobius"/>
    </source>
</evidence>
<reference evidence="2 3" key="1">
    <citation type="journal article" date="2016" name="Nat. Commun.">
        <title>Thousands of microbial genomes shed light on interconnected biogeochemical processes in an aquifer system.</title>
        <authorList>
            <person name="Anantharaman K."/>
            <person name="Brown C.T."/>
            <person name="Hug L.A."/>
            <person name="Sharon I."/>
            <person name="Castelle C.J."/>
            <person name="Probst A.J."/>
            <person name="Thomas B.C."/>
            <person name="Singh A."/>
            <person name="Wilkins M.J."/>
            <person name="Karaoz U."/>
            <person name="Brodie E.L."/>
            <person name="Williams K.H."/>
            <person name="Hubbard S.S."/>
            <person name="Banfield J.F."/>
        </authorList>
    </citation>
    <scope>NUCLEOTIDE SEQUENCE [LARGE SCALE GENOMIC DNA]</scope>
</reference>
<dbReference type="AlphaFoldDB" id="A0A1F6CJU3"/>
<keyword evidence="1" id="KW-0472">Membrane</keyword>
<comment type="caution">
    <text evidence="2">The sequence shown here is derived from an EMBL/GenBank/DDBJ whole genome shotgun (WGS) entry which is preliminary data.</text>
</comment>
<feature type="transmembrane region" description="Helical" evidence="1">
    <location>
        <begin position="49"/>
        <end position="69"/>
    </location>
</feature>
<gene>
    <name evidence="2" type="ORF">A2763_00955</name>
</gene>
<name>A0A1F6CJU3_9BACT</name>
<sequence length="136" mass="15401">MQIALSLLRYILLLVIATLLTVYILVYAFEPVYGLLLRSEVGGFGDIDFTDAAIIFVALQFYIPLFFIALGDNLRYWAFAITLVLLSLIDYQVDPQRLLILLAIIVSGGLLGWLIRFVATNTLGKMPSFEPMKRYF</sequence>